<dbReference type="Gene3D" id="3.40.525.10">
    <property type="entry name" value="CRAL-TRIO lipid binding domain"/>
    <property type="match status" value="1"/>
</dbReference>
<reference evidence="2" key="1">
    <citation type="journal article" date="2020" name="Fungal Divers.">
        <title>Resolving the Mortierellaceae phylogeny through synthesis of multi-gene phylogenetics and phylogenomics.</title>
        <authorList>
            <person name="Vandepol N."/>
            <person name="Liber J."/>
            <person name="Desiro A."/>
            <person name="Na H."/>
            <person name="Kennedy M."/>
            <person name="Barry K."/>
            <person name="Grigoriev I.V."/>
            <person name="Miller A.N."/>
            <person name="O'Donnell K."/>
            <person name="Stajich J.E."/>
            <person name="Bonito G."/>
        </authorList>
    </citation>
    <scope>NUCLEOTIDE SEQUENCE</scope>
    <source>
        <strain evidence="2">NRRL 2769</strain>
    </source>
</reference>
<dbReference type="EMBL" id="JAAAID010000023">
    <property type="protein sequence ID" value="KAG0024285.1"/>
    <property type="molecule type" value="Genomic_DNA"/>
</dbReference>
<dbReference type="Pfam" id="PF03765">
    <property type="entry name" value="CRAL_TRIO_N"/>
    <property type="match status" value="1"/>
</dbReference>
<dbReference type="CDD" id="cd00170">
    <property type="entry name" value="SEC14"/>
    <property type="match status" value="1"/>
</dbReference>
<organism evidence="2 3">
    <name type="scientific">Entomortierella chlamydospora</name>
    <dbReference type="NCBI Taxonomy" id="101097"/>
    <lineage>
        <taxon>Eukaryota</taxon>
        <taxon>Fungi</taxon>
        <taxon>Fungi incertae sedis</taxon>
        <taxon>Mucoromycota</taxon>
        <taxon>Mortierellomycotina</taxon>
        <taxon>Mortierellomycetes</taxon>
        <taxon>Mortierellales</taxon>
        <taxon>Mortierellaceae</taxon>
        <taxon>Entomortierella</taxon>
    </lineage>
</organism>
<dbReference type="InterPro" id="IPR036865">
    <property type="entry name" value="CRAL-TRIO_dom_sf"/>
</dbReference>
<protein>
    <recommendedName>
        <fullName evidence="1">CRAL-TRIO domain-containing protein</fullName>
    </recommendedName>
</protein>
<dbReference type="SMART" id="SM00516">
    <property type="entry name" value="SEC14"/>
    <property type="match status" value="1"/>
</dbReference>
<keyword evidence="3" id="KW-1185">Reference proteome</keyword>
<accession>A0A9P6N5M5</accession>
<name>A0A9P6N5M5_9FUNG</name>
<proteinExistence type="predicted"/>
<comment type="caution">
    <text evidence="2">The sequence shown here is derived from an EMBL/GenBank/DDBJ whole genome shotgun (WGS) entry which is preliminary data.</text>
</comment>
<dbReference type="OrthoDB" id="43460at2759"/>
<dbReference type="PANTHER" id="PTHR46590:SF1">
    <property type="entry name" value="PHOSPHATIDYLINOSITOL TRANSFER PROTEIN CSR1"/>
    <property type="match status" value="1"/>
</dbReference>
<evidence type="ECO:0000259" key="1">
    <source>
        <dbReference type="PROSITE" id="PS50191"/>
    </source>
</evidence>
<dbReference type="InterPro" id="IPR001251">
    <property type="entry name" value="CRAL-TRIO_dom"/>
</dbReference>
<sequence>MSGNAPEGTGYVGILTPDQTKALKKFWAALEEVQENGTVTVVPEPAAAPEPAPVASGWGGGWFSAAAPAAPVVEPPVTITLSEIGITAVEIKTTLSNVILGDNPDALALRFLRARKWNVGNGVLMLLNAFKWRLTEDVENVKVLGDDELDIKYPKFKNQLEMGKFYVHGTDRKGQPVVYLNVHLHKSTDQDPKTLERLTIYLMETGRLLIQPPVETVALIFDLSQFGLANMDYGLVQFLVKCFEAYYPESLGTILVHNAPLVFWGVWKVIEGWLDPVVASKIKFTYKNTELVELIPAEHLPDSFQDAGLDRYNYEYLPPVPGENDLMQDEATKEVLLGEWNHLIKRHEANTKVWVKTEDHSLTNPVQAERDAIAKELHSHYYKLQPYIRAKNQFQRKNSAGVSVIQPDGSVKWTYNN</sequence>
<dbReference type="PROSITE" id="PS50191">
    <property type="entry name" value="CRAL_TRIO"/>
    <property type="match status" value="1"/>
</dbReference>
<dbReference type="InterPro" id="IPR011074">
    <property type="entry name" value="CRAL/TRIO_N_dom"/>
</dbReference>
<dbReference type="SMART" id="SM01100">
    <property type="entry name" value="CRAL_TRIO_N"/>
    <property type="match status" value="1"/>
</dbReference>
<dbReference type="Pfam" id="PF00650">
    <property type="entry name" value="CRAL_TRIO"/>
    <property type="match status" value="1"/>
</dbReference>
<gene>
    <name evidence="2" type="ORF">BGZ80_004525</name>
</gene>
<evidence type="ECO:0000313" key="2">
    <source>
        <dbReference type="EMBL" id="KAG0024285.1"/>
    </source>
</evidence>
<dbReference type="SUPFAM" id="SSF52087">
    <property type="entry name" value="CRAL/TRIO domain"/>
    <property type="match status" value="1"/>
</dbReference>
<dbReference type="InterPro" id="IPR052432">
    <property type="entry name" value="PITP/CRAL-TRIO"/>
</dbReference>
<dbReference type="PANTHER" id="PTHR46590">
    <property type="entry name" value="PHOSPHATIDYLINOSITOL TRANSFER PROTEIN CSR1-RELATED"/>
    <property type="match status" value="1"/>
</dbReference>
<dbReference type="AlphaFoldDB" id="A0A9P6N5M5"/>
<dbReference type="Proteomes" id="UP000703661">
    <property type="component" value="Unassembled WGS sequence"/>
</dbReference>
<evidence type="ECO:0000313" key="3">
    <source>
        <dbReference type="Proteomes" id="UP000703661"/>
    </source>
</evidence>
<dbReference type="SUPFAM" id="SSF46938">
    <property type="entry name" value="CRAL/TRIO N-terminal domain"/>
    <property type="match status" value="1"/>
</dbReference>
<feature type="domain" description="CRAL-TRIO" evidence="1">
    <location>
        <begin position="153"/>
        <end position="312"/>
    </location>
</feature>
<dbReference type="InterPro" id="IPR036273">
    <property type="entry name" value="CRAL/TRIO_N_dom_sf"/>
</dbReference>